<evidence type="ECO:0000256" key="2">
    <source>
        <dbReference type="ARBA" id="ARBA00005891"/>
    </source>
</evidence>
<comment type="subcellular location">
    <subcellularLocation>
        <location evidence="1 7">Mitochondrion</location>
    </subcellularLocation>
</comment>
<dbReference type="PANTHER" id="PTHR12049:SF7">
    <property type="entry name" value="PROTEIN ARGININE METHYLTRANSFERASE NDUFAF7, MITOCHONDRIAL"/>
    <property type="match status" value="1"/>
</dbReference>
<keyword evidence="3 7" id="KW-0489">Methyltransferase</keyword>
<reference evidence="8" key="1">
    <citation type="submission" date="2022-07" db="EMBL/GenBank/DDBJ databases">
        <title>Genome Sequence of Physisporinus lineatus.</title>
        <authorList>
            <person name="Buettner E."/>
        </authorList>
    </citation>
    <scope>NUCLEOTIDE SEQUENCE</scope>
    <source>
        <strain evidence="8">VT162</strain>
    </source>
</reference>
<dbReference type="GO" id="GO:0035243">
    <property type="term" value="F:protein-arginine omega-N symmetric methyltransferase activity"/>
    <property type="evidence" value="ECO:0007669"/>
    <property type="project" value="UniProtKB-EC"/>
</dbReference>
<dbReference type="GO" id="GO:0032981">
    <property type="term" value="P:mitochondrial respiratory chain complex I assembly"/>
    <property type="evidence" value="ECO:0007669"/>
    <property type="project" value="TreeGrafter"/>
</dbReference>
<dbReference type="PANTHER" id="PTHR12049">
    <property type="entry name" value="PROTEIN ARGININE METHYLTRANSFERASE NDUFAF7, MITOCHONDRIAL"/>
    <property type="match status" value="1"/>
</dbReference>
<comment type="function">
    <text evidence="7">Arginine methyltransferase involved in the assembly or stability of mitochondrial NADH:ubiquinone oxidoreductase complex (complex I).</text>
</comment>
<evidence type="ECO:0000313" key="9">
    <source>
        <dbReference type="Proteomes" id="UP001212997"/>
    </source>
</evidence>
<evidence type="ECO:0000256" key="4">
    <source>
        <dbReference type="ARBA" id="ARBA00022679"/>
    </source>
</evidence>
<sequence>MTSKNPVLGTRGDFVTSPEISQVFGEIVGVWLVSQWMNSARAPIRLLELGPGRGTLMQDVLRVLCQFRVVKSAVKEIHLVESSSAMKLAQEKTLQPFAQENNWKLHWHNSVDDIPRCTETYTMILAHEFFDALPFHLLEKTHHGWQEVLITSSDVPLSTLKISKSESLSGSVINVDSPRFKHVLSPSPTAASTLLGLSSNRFQKLAVGSRIEISPAAFKIAYRLGQLVESNSDKSTGCGLVVDYGGEKAYGSSFRAFKNHKIVDVFHRPGECDLTVNVDFAYLKEALSAHATTLGPLSQASFLTRMGIQMRVEALKRGAQSEDRKHEIERGVLRLINLTGMGTQYQVMGFTSSKVGELKPEERWPFVDLENLNTPESPQ</sequence>
<protein>
    <recommendedName>
        <fullName evidence="7">Protein arginine methyltransferase NDUFAF7</fullName>
        <ecNumber evidence="7">2.1.1.320</ecNumber>
    </recommendedName>
</protein>
<evidence type="ECO:0000256" key="5">
    <source>
        <dbReference type="ARBA" id="ARBA00023128"/>
    </source>
</evidence>
<dbReference type="GO" id="GO:0005739">
    <property type="term" value="C:mitochondrion"/>
    <property type="evidence" value="ECO:0007669"/>
    <property type="project" value="UniProtKB-SubCell"/>
</dbReference>
<dbReference type="InterPro" id="IPR038375">
    <property type="entry name" value="NDUFAF7_sf"/>
</dbReference>
<evidence type="ECO:0000256" key="3">
    <source>
        <dbReference type="ARBA" id="ARBA00022603"/>
    </source>
</evidence>
<dbReference type="Proteomes" id="UP001212997">
    <property type="component" value="Unassembled WGS sequence"/>
</dbReference>
<evidence type="ECO:0000313" key="8">
    <source>
        <dbReference type="EMBL" id="KAJ3489482.1"/>
    </source>
</evidence>
<accession>A0AAD5YMB6</accession>
<gene>
    <name evidence="8" type="ORF">NLI96_g2081</name>
</gene>
<dbReference type="InterPro" id="IPR003788">
    <property type="entry name" value="NDUFAF7"/>
</dbReference>
<dbReference type="Gene3D" id="3.40.50.12710">
    <property type="match status" value="1"/>
</dbReference>
<dbReference type="EMBL" id="JANAWD010000044">
    <property type="protein sequence ID" value="KAJ3489482.1"/>
    <property type="molecule type" value="Genomic_DNA"/>
</dbReference>
<comment type="similarity">
    <text evidence="2 7">Belongs to the NDUFAF7 family.</text>
</comment>
<proteinExistence type="inferred from homology"/>
<keyword evidence="9" id="KW-1185">Reference proteome</keyword>
<comment type="catalytic activity">
    <reaction evidence="6 7">
        <text>L-arginyl-[protein] + 2 S-adenosyl-L-methionine = N(omega),N(omega)'-dimethyl-L-arginyl-[protein] + 2 S-adenosyl-L-homocysteine + 2 H(+)</text>
        <dbReference type="Rhea" id="RHEA:48108"/>
        <dbReference type="Rhea" id="RHEA-COMP:10532"/>
        <dbReference type="Rhea" id="RHEA-COMP:11992"/>
        <dbReference type="ChEBI" id="CHEBI:15378"/>
        <dbReference type="ChEBI" id="CHEBI:29965"/>
        <dbReference type="ChEBI" id="CHEBI:57856"/>
        <dbReference type="ChEBI" id="CHEBI:59789"/>
        <dbReference type="ChEBI" id="CHEBI:88221"/>
        <dbReference type="EC" id="2.1.1.320"/>
    </reaction>
</comment>
<dbReference type="SUPFAM" id="SSF53335">
    <property type="entry name" value="S-adenosyl-L-methionine-dependent methyltransferases"/>
    <property type="match status" value="1"/>
</dbReference>
<organism evidence="8 9">
    <name type="scientific">Meripilus lineatus</name>
    <dbReference type="NCBI Taxonomy" id="2056292"/>
    <lineage>
        <taxon>Eukaryota</taxon>
        <taxon>Fungi</taxon>
        <taxon>Dikarya</taxon>
        <taxon>Basidiomycota</taxon>
        <taxon>Agaricomycotina</taxon>
        <taxon>Agaricomycetes</taxon>
        <taxon>Polyporales</taxon>
        <taxon>Meripilaceae</taxon>
        <taxon>Meripilus</taxon>
    </lineage>
</organism>
<keyword evidence="5 7" id="KW-0496">Mitochondrion</keyword>
<dbReference type="EC" id="2.1.1.320" evidence="7"/>
<evidence type="ECO:0000256" key="7">
    <source>
        <dbReference type="RuleBase" id="RU364114"/>
    </source>
</evidence>
<evidence type="ECO:0000256" key="6">
    <source>
        <dbReference type="ARBA" id="ARBA00048612"/>
    </source>
</evidence>
<dbReference type="GO" id="GO:0032259">
    <property type="term" value="P:methylation"/>
    <property type="evidence" value="ECO:0007669"/>
    <property type="project" value="UniProtKB-KW"/>
</dbReference>
<comment type="caution">
    <text evidence="8">The sequence shown here is derived from an EMBL/GenBank/DDBJ whole genome shotgun (WGS) entry which is preliminary data.</text>
</comment>
<keyword evidence="4 7" id="KW-0808">Transferase</keyword>
<name>A0AAD5YMB6_9APHY</name>
<evidence type="ECO:0000256" key="1">
    <source>
        <dbReference type="ARBA" id="ARBA00004173"/>
    </source>
</evidence>
<dbReference type="Pfam" id="PF02636">
    <property type="entry name" value="Methyltransf_28"/>
    <property type="match status" value="1"/>
</dbReference>
<dbReference type="InterPro" id="IPR029063">
    <property type="entry name" value="SAM-dependent_MTases_sf"/>
</dbReference>
<dbReference type="AlphaFoldDB" id="A0AAD5YMB6"/>